<proteinExistence type="predicted"/>
<sequence length="158" mass="17249">MTMRCDVSRNGLHIVAIAALLLIATLSGCTDESDTRSSADVARLDGEYGQLETACHVRYPPHVGVFHDRANCLDKMMFLWARATGRDTVLVQELNFKRDRLASLIDAGGLSPNDSTLEFKRFEDEADKAARESPASGDHRSDGELRLMLGAKGLPSGD</sequence>
<feature type="compositionally biased region" description="Basic and acidic residues" evidence="1">
    <location>
        <begin position="123"/>
        <end position="145"/>
    </location>
</feature>
<name>A0A850PF94_9PROT</name>
<evidence type="ECO:0008006" key="4">
    <source>
        <dbReference type="Google" id="ProtNLM"/>
    </source>
</evidence>
<protein>
    <recommendedName>
        <fullName evidence="4">Lipoprotein</fullName>
    </recommendedName>
</protein>
<evidence type="ECO:0000256" key="1">
    <source>
        <dbReference type="SAM" id="MobiDB-lite"/>
    </source>
</evidence>
<accession>A0A850PF94</accession>
<evidence type="ECO:0000313" key="3">
    <source>
        <dbReference type="Proteomes" id="UP000585665"/>
    </source>
</evidence>
<feature type="region of interest" description="Disordered" evidence="1">
    <location>
        <begin position="123"/>
        <end position="158"/>
    </location>
</feature>
<evidence type="ECO:0000313" key="2">
    <source>
        <dbReference type="EMBL" id="NVN39781.1"/>
    </source>
</evidence>
<dbReference type="PROSITE" id="PS51257">
    <property type="entry name" value="PROKAR_LIPOPROTEIN"/>
    <property type="match status" value="1"/>
</dbReference>
<organism evidence="2 3">
    <name type="scientific">Ameyamaea chiangmaiensis</name>
    <dbReference type="NCBI Taxonomy" id="442969"/>
    <lineage>
        <taxon>Bacteria</taxon>
        <taxon>Pseudomonadati</taxon>
        <taxon>Pseudomonadota</taxon>
        <taxon>Alphaproteobacteria</taxon>
        <taxon>Acetobacterales</taxon>
        <taxon>Acetobacteraceae</taxon>
        <taxon>Ameyamaea</taxon>
    </lineage>
</organism>
<dbReference type="Proteomes" id="UP000585665">
    <property type="component" value="Unassembled WGS sequence"/>
</dbReference>
<keyword evidence="3" id="KW-1185">Reference proteome</keyword>
<dbReference type="AlphaFoldDB" id="A0A850PF94"/>
<reference evidence="2 3" key="1">
    <citation type="submission" date="2020-06" db="EMBL/GenBank/DDBJ databases">
        <title>Description of novel acetic acid bacteria.</title>
        <authorList>
            <person name="Sombolestani A."/>
        </authorList>
    </citation>
    <scope>NUCLEOTIDE SEQUENCE [LARGE SCALE GENOMIC DNA]</scope>
    <source>
        <strain evidence="2 3">LMG 27010</strain>
    </source>
</reference>
<dbReference type="RefSeq" id="WP_176612765.1">
    <property type="nucleotide sequence ID" value="NZ_JABXXR010000017.1"/>
</dbReference>
<comment type="caution">
    <text evidence="2">The sequence shown here is derived from an EMBL/GenBank/DDBJ whole genome shotgun (WGS) entry which is preliminary data.</text>
</comment>
<dbReference type="EMBL" id="JABXXR010000017">
    <property type="protein sequence ID" value="NVN39781.1"/>
    <property type="molecule type" value="Genomic_DNA"/>
</dbReference>
<gene>
    <name evidence="2" type="ORF">HUK82_04270</name>
</gene>